<keyword evidence="1" id="KW-0812">Transmembrane</keyword>
<proteinExistence type="predicted"/>
<dbReference type="OrthoDB" id="5862062at2"/>
<gene>
    <name evidence="3" type="ORF">SAMN05444340_115100</name>
</gene>
<dbReference type="Proteomes" id="UP000199286">
    <property type="component" value="Unassembled WGS sequence"/>
</dbReference>
<keyword evidence="1" id="KW-1133">Transmembrane helix</keyword>
<evidence type="ECO:0000256" key="1">
    <source>
        <dbReference type="SAM" id="Phobius"/>
    </source>
</evidence>
<evidence type="ECO:0000259" key="2">
    <source>
        <dbReference type="Pfam" id="PF14145"/>
    </source>
</evidence>
<keyword evidence="4" id="KW-1185">Reference proteome</keyword>
<evidence type="ECO:0000313" key="4">
    <source>
        <dbReference type="Proteomes" id="UP000199286"/>
    </source>
</evidence>
<keyword evidence="1" id="KW-0472">Membrane</keyword>
<dbReference type="AlphaFoldDB" id="A0A1H3M5R6"/>
<accession>A0A1H3M5R6</accession>
<protein>
    <submittedName>
        <fullName evidence="3">YrhK-like protein</fullName>
    </submittedName>
</protein>
<reference evidence="3 4" key="1">
    <citation type="submission" date="2016-10" db="EMBL/GenBank/DDBJ databases">
        <authorList>
            <person name="de Groot N.N."/>
        </authorList>
    </citation>
    <scope>NUCLEOTIDE SEQUENCE [LARGE SCALE GENOMIC DNA]</scope>
    <source>
        <strain evidence="3 4">DSM 26880</strain>
    </source>
</reference>
<organism evidence="3 4">
    <name type="scientific">Citreimonas salinaria</name>
    <dbReference type="NCBI Taxonomy" id="321339"/>
    <lineage>
        <taxon>Bacteria</taxon>
        <taxon>Pseudomonadati</taxon>
        <taxon>Pseudomonadota</taxon>
        <taxon>Alphaproteobacteria</taxon>
        <taxon>Rhodobacterales</taxon>
        <taxon>Roseobacteraceae</taxon>
        <taxon>Citreimonas</taxon>
    </lineage>
</organism>
<feature type="transmembrane region" description="Helical" evidence="1">
    <location>
        <begin position="51"/>
        <end position="73"/>
    </location>
</feature>
<dbReference type="EMBL" id="FNPF01000015">
    <property type="protein sequence ID" value="SDY71345.1"/>
    <property type="molecule type" value="Genomic_DNA"/>
</dbReference>
<dbReference type="InterPro" id="IPR025424">
    <property type="entry name" value="YrhK_domain"/>
</dbReference>
<feature type="transmembrane region" description="Helical" evidence="1">
    <location>
        <begin position="12"/>
        <end position="39"/>
    </location>
</feature>
<feature type="domain" description="YrhK" evidence="2">
    <location>
        <begin position="11"/>
        <end position="75"/>
    </location>
</feature>
<dbReference type="Pfam" id="PF14145">
    <property type="entry name" value="YrhK"/>
    <property type="match status" value="1"/>
</dbReference>
<evidence type="ECO:0000313" key="3">
    <source>
        <dbReference type="EMBL" id="SDY71345.1"/>
    </source>
</evidence>
<dbReference type="RefSeq" id="WP_089884798.1">
    <property type="nucleotide sequence ID" value="NZ_FNPF01000015.1"/>
</dbReference>
<name>A0A1H3M5R6_9RHOB</name>
<sequence length="82" mass="9054">MGSAIKTLVQDFGWIHTGLGMFGNISFFVGSIMFLPSLGTWRAVGMEWQTIGVWLFIVGAFFMLVGALGNFLVKIYEKKDAS</sequence>